<evidence type="ECO:0000313" key="3">
    <source>
        <dbReference type="EMBL" id="KAF1985543.1"/>
    </source>
</evidence>
<organism evidence="3 4">
    <name type="scientific">Aulographum hederae CBS 113979</name>
    <dbReference type="NCBI Taxonomy" id="1176131"/>
    <lineage>
        <taxon>Eukaryota</taxon>
        <taxon>Fungi</taxon>
        <taxon>Dikarya</taxon>
        <taxon>Ascomycota</taxon>
        <taxon>Pezizomycotina</taxon>
        <taxon>Dothideomycetes</taxon>
        <taxon>Pleosporomycetidae</taxon>
        <taxon>Aulographales</taxon>
        <taxon>Aulographaceae</taxon>
    </lineage>
</organism>
<dbReference type="EMBL" id="ML977161">
    <property type="protein sequence ID" value="KAF1985543.1"/>
    <property type="molecule type" value="Genomic_DNA"/>
</dbReference>
<dbReference type="Pfam" id="PF24483">
    <property type="entry name" value="DUF7582"/>
    <property type="match status" value="1"/>
</dbReference>
<protein>
    <recommendedName>
        <fullName evidence="2">DUF7582 domain-containing protein</fullName>
    </recommendedName>
</protein>
<keyword evidence="4" id="KW-1185">Reference proteome</keyword>
<dbReference type="OrthoDB" id="3348320at2759"/>
<name>A0A6G1GX62_9PEZI</name>
<dbReference type="AlphaFoldDB" id="A0A6G1GX62"/>
<sequence>MGCSSSKQTGHNQQPNRPQIGPPTDVTIHVPRNRVDASGQPIQQVSRDVDRPGMQQALGLMATYLHRKHAEVTAITVGGAVNCLLLQSRYSTHDVDIFGTNLDNRARMLLDEAMQYAIQHSPVALGTDWFNTETQMWMSPGMQRDLTEEALRQQIVVFRQPGLTLLAAPWGYAFGAKVQRLVTRSEQARPYDLDDAVSYLRQLVQRNEGRPATLQQLEDCARRYHQTTDARYLLESVNGAYERMYRSPGIVRSGGKGSRRR</sequence>
<evidence type="ECO:0000259" key="2">
    <source>
        <dbReference type="Pfam" id="PF24483"/>
    </source>
</evidence>
<evidence type="ECO:0000256" key="1">
    <source>
        <dbReference type="SAM" id="MobiDB-lite"/>
    </source>
</evidence>
<reference evidence="3" key="1">
    <citation type="journal article" date="2020" name="Stud. Mycol.">
        <title>101 Dothideomycetes genomes: a test case for predicting lifestyles and emergence of pathogens.</title>
        <authorList>
            <person name="Haridas S."/>
            <person name="Albert R."/>
            <person name="Binder M."/>
            <person name="Bloem J."/>
            <person name="Labutti K."/>
            <person name="Salamov A."/>
            <person name="Andreopoulos B."/>
            <person name="Baker S."/>
            <person name="Barry K."/>
            <person name="Bills G."/>
            <person name="Bluhm B."/>
            <person name="Cannon C."/>
            <person name="Castanera R."/>
            <person name="Culley D."/>
            <person name="Daum C."/>
            <person name="Ezra D."/>
            <person name="Gonzalez J."/>
            <person name="Henrissat B."/>
            <person name="Kuo A."/>
            <person name="Liang C."/>
            <person name="Lipzen A."/>
            <person name="Lutzoni F."/>
            <person name="Magnuson J."/>
            <person name="Mondo S."/>
            <person name="Nolan M."/>
            <person name="Ohm R."/>
            <person name="Pangilinan J."/>
            <person name="Park H.-J."/>
            <person name="Ramirez L."/>
            <person name="Alfaro M."/>
            <person name="Sun H."/>
            <person name="Tritt A."/>
            <person name="Yoshinaga Y."/>
            <person name="Zwiers L.-H."/>
            <person name="Turgeon B."/>
            <person name="Goodwin S."/>
            <person name="Spatafora J."/>
            <person name="Crous P."/>
            <person name="Grigoriev I."/>
        </authorList>
    </citation>
    <scope>NUCLEOTIDE SEQUENCE</scope>
    <source>
        <strain evidence="3">CBS 113979</strain>
    </source>
</reference>
<dbReference type="InterPro" id="IPR056004">
    <property type="entry name" value="DUF7582"/>
</dbReference>
<proteinExistence type="predicted"/>
<gene>
    <name evidence="3" type="ORF">K402DRAFT_103628</name>
</gene>
<accession>A0A6G1GX62</accession>
<dbReference type="Proteomes" id="UP000800041">
    <property type="component" value="Unassembled WGS sequence"/>
</dbReference>
<feature type="region of interest" description="Disordered" evidence="1">
    <location>
        <begin position="1"/>
        <end position="41"/>
    </location>
</feature>
<feature type="domain" description="DUF7582" evidence="2">
    <location>
        <begin position="53"/>
        <end position="246"/>
    </location>
</feature>
<feature type="compositionally biased region" description="Polar residues" evidence="1">
    <location>
        <begin position="1"/>
        <end position="17"/>
    </location>
</feature>
<evidence type="ECO:0000313" key="4">
    <source>
        <dbReference type="Proteomes" id="UP000800041"/>
    </source>
</evidence>